<evidence type="ECO:0000313" key="7">
    <source>
        <dbReference type="EMBL" id="NYG59602.1"/>
    </source>
</evidence>
<comment type="caution">
    <text evidence="7">The sequence shown here is derived from an EMBL/GenBank/DDBJ whole genome shotgun (WGS) entry which is preliminary data.</text>
</comment>
<proteinExistence type="predicted"/>
<evidence type="ECO:0000256" key="4">
    <source>
        <dbReference type="ARBA" id="ARBA00023163"/>
    </source>
</evidence>
<sequence>MSQPTALSPRRQQTRQRLLDGALTVFAREGFGRSTVEQVCAQAGFTRGAFYSNFTSLDELFLAIWEQKSEAMRGALAAALEADLPPVKDLREAVEHVLALVPVDDEWFRVTAEFTAHALRTPALRRVVAAREEGIEAALMPLITALLARVGLRVTDPDALGPALVAAHDGTSVQCLVAPDDKAVRRRRTDLFVLIVTSLTEPVSNHPATKEHP</sequence>
<dbReference type="PANTHER" id="PTHR30055:SF241">
    <property type="entry name" value="TRANSCRIPTIONAL REGULATORY PROTEIN"/>
    <property type="match status" value="1"/>
</dbReference>
<feature type="domain" description="HTH tetR-type" evidence="6">
    <location>
        <begin position="12"/>
        <end position="72"/>
    </location>
</feature>
<organism evidence="7 8">
    <name type="scientific">Nocardioides daedukensis</name>
    <dbReference type="NCBI Taxonomy" id="634462"/>
    <lineage>
        <taxon>Bacteria</taxon>
        <taxon>Bacillati</taxon>
        <taxon>Actinomycetota</taxon>
        <taxon>Actinomycetes</taxon>
        <taxon>Propionibacteriales</taxon>
        <taxon>Nocardioidaceae</taxon>
        <taxon>Nocardioides</taxon>
    </lineage>
</organism>
<evidence type="ECO:0000256" key="5">
    <source>
        <dbReference type="PROSITE-ProRule" id="PRU00335"/>
    </source>
</evidence>
<dbReference type="SUPFAM" id="SSF46689">
    <property type="entry name" value="Homeodomain-like"/>
    <property type="match status" value="1"/>
</dbReference>
<dbReference type="AlphaFoldDB" id="A0A7Y9RZN7"/>
<dbReference type="Pfam" id="PF13977">
    <property type="entry name" value="TetR_C_6"/>
    <property type="match status" value="1"/>
</dbReference>
<evidence type="ECO:0000256" key="3">
    <source>
        <dbReference type="ARBA" id="ARBA00023125"/>
    </source>
</evidence>
<reference evidence="7 8" key="1">
    <citation type="submission" date="2020-07" db="EMBL/GenBank/DDBJ databases">
        <title>Sequencing the genomes of 1000 actinobacteria strains.</title>
        <authorList>
            <person name="Klenk H.-P."/>
        </authorList>
    </citation>
    <scope>NUCLEOTIDE SEQUENCE [LARGE SCALE GENOMIC DNA]</scope>
    <source>
        <strain evidence="7 8">DSM 23819</strain>
    </source>
</reference>
<dbReference type="InterPro" id="IPR009057">
    <property type="entry name" value="Homeodomain-like_sf"/>
</dbReference>
<keyword evidence="8" id="KW-1185">Reference proteome</keyword>
<accession>A0A7Y9RZN7</accession>
<keyword evidence="3 5" id="KW-0238">DNA-binding</keyword>
<dbReference type="GO" id="GO:0003700">
    <property type="term" value="F:DNA-binding transcription factor activity"/>
    <property type="evidence" value="ECO:0007669"/>
    <property type="project" value="TreeGrafter"/>
</dbReference>
<evidence type="ECO:0000256" key="1">
    <source>
        <dbReference type="ARBA" id="ARBA00022491"/>
    </source>
</evidence>
<dbReference type="GO" id="GO:0000976">
    <property type="term" value="F:transcription cis-regulatory region binding"/>
    <property type="evidence" value="ECO:0007669"/>
    <property type="project" value="TreeGrafter"/>
</dbReference>
<dbReference type="RefSeq" id="WP_218855502.1">
    <property type="nucleotide sequence ID" value="NZ_JACCAA010000001.1"/>
</dbReference>
<evidence type="ECO:0000256" key="2">
    <source>
        <dbReference type="ARBA" id="ARBA00023015"/>
    </source>
</evidence>
<dbReference type="PRINTS" id="PR00455">
    <property type="entry name" value="HTHTETR"/>
</dbReference>
<dbReference type="InterPro" id="IPR039538">
    <property type="entry name" value="BetI_C"/>
</dbReference>
<dbReference type="EMBL" id="JACCAA010000001">
    <property type="protein sequence ID" value="NYG59602.1"/>
    <property type="molecule type" value="Genomic_DNA"/>
</dbReference>
<evidence type="ECO:0000313" key="8">
    <source>
        <dbReference type="Proteomes" id="UP000540656"/>
    </source>
</evidence>
<dbReference type="PANTHER" id="PTHR30055">
    <property type="entry name" value="HTH-TYPE TRANSCRIPTIONAL REGULATOR RUTR"/>
    <property type="match status" value="1"/>
</dbReference>
<keyword evidence="1" id="KW-0678">Repressor</keyword>
<feature type="DNA-binding region" description="H-T-H motif" evidence="5">
    <location>
        <begin position="35"/>
        <end position="54"/>
    </location>
</feature>
<dbReference type="Proteomes" id="UP000540656">
    <property type="component" value="Unassembled WGS sequence"/>
</dbReference>
<dbReference type="Gene3D" id="1.10.357.10">
    <property type="entry name" value="Tetracycline Repressor, domain 2"/>
    <property type="match status" value="1"/>
</dbReference>
<dbReference type="InterPro" id="IPR050109">
    <property type="entry name" value="HTH-type_TetR-like_transc_reg"/>
</dbReference>
<keyword evidence="2" id="KW-0805">Transcription regulation</keyword>
<dbReference type="Pfam" id="PF00440">
    <property type="entry name" value="TetR_N"/>
    <property type="match status" value="1"/>
</dbReference>
<keyword evidence="4" id="KW-0804">Transcription</keyword>
<dbReference type="InterPro" id="IPR036271">
    <property type="entry name" value="Tet_transcr_reg_TetR-rel_C_sf"/>
</dbReference>
<dbReference type="InterPro" id="IPR001647">
    <property type="entry name" value="HTH_TetR"/>
</dbReference>
<dbReference type="SUPFAM" id="SSF48498">
    <property type="entry name" value="Tetracyclin repressor-like, C-terminal domain"/>
    <property type="match status" value="1"/>
</dbReference>
<dbReference type="PROSITE" id="PS50977">
    <property type="entry name" value="HTH_TETR_2"/>
    <property type="match status" value="1"/>
</dbReference>
<name>A0A7Y9RZN7_9ACTN</name>
<protein>
    <submittedName>
        <fullName evidence="7">AcrR family transcriptional regulator</fullName>
    </submittedName>
</protein>
<evidence type="ECO:0000259" key="6">
    <source>
        <dbReference type="PROSITE" id="PS50977"/>
    </source>
</evidence>
<gene>
    <name evidence="7" type="ORF">BJ980_002525</name>
</gene>